<dbReference type="EMBL" id="MPKA01000058">
    <property type="protein sequence ID" value="OLU46856.1"/>
    <property type="molecule type" value="Genomic_DNA"/>
</dbReference>
<dbReference type="CDD" id="cd07710">
    <property type="entry name" value="arylsulfatase_Sdsa1-like_MBL-fold"/>
    <property type="match status" value="1"/>
</dbReference>
<protein>
    <recommendedName>
        <fullName evidence="1">Metallo-beta-lactamase domain-containing protein</fullName>
    </recommendedName>
</protein>
<name>A0A1U7NNE7_9FIRM</name>
<reference evidence="2 3" key="1">
    <citation type="submission" date="2016-11" db="EMBL/GenBank/DDBJ databases">
        <title>Description of two novel members of the family Erysipelotrichaceae: Ileibacterium lipovorans gen. nov., sp. nov. and Dubosiella newyorkensis, gen. nov., sp. nov.</title>
        <authorList>
            <person name="Cox L.M."/>
            <person name="Sohn J."/>
            <person name="Tyrrell K.L."/>
            <person name="Citron D.M."/>
            <person name="Lawson P.A."/>
            <person name="Patel N.B."/>
            <person name="Iizumi T."/>
            <person name="Perez-Perez G.I."/>
            <person name="Goldstein E.J."/>
            <person name="Blaser M.J."/>
        </authorList>
    </citation>
    <scope>NUCLEOTIDE SEQUENCE [LARGE SCALE GENOMIC DNA]</scope>
    <source>
        <strain evidence="2 3">NYU-BL-A4</strain>
    </source>
</reference>
<dbReference type="GO" id="GO:0046983">
    <property type="term" value="F:protein dimerization activity"/>
    <property type="evidence" value="ECO:0007669"/>
    <property type="project" value="InterPro"/>
</dbReference>
<dbReference type="PANTHER" id="PTHR43223:SF2">
    <property type="entry name" value="METALLO-BETA-LACTAMASE DOMAIN-CONTAINING PROTEIN"/>
    <property type="match status" value="1"/>
</dbReference>
<feature type="domain" description="Metallo-beta-lactamase" evidence="1">
    <location>
        <begin position="34"/>
        <end position="246"/>
    </location>
</feature>
<gene>
    <name evidence="2" type="ORF">BO225_04605</name>
</gene>
<dbReference type="InterPro" id="IPR038536">
    <property type="entry name" value="Alkyl/aryl-sulf_dimr_sf"/>
</dbReference>
<evidence type="ECO:0000313" key="3">
    <source>
        <dbReference type="Proteomes" id="UP000186705"/>
    </source>
</evidence>
<comment type="caution">
    <text evidence="2">The sequence shown here is derived from an EMBL/GenBank/DDBJ whole genome shotgun (WGS) entry which is preliminary data.</text>
</comment>
<dbReference type="InterPro" id="IPR036866">
    <property type="entry name" value="RibonucZ/Hydroxyglut_hydro"/>
</dbReference>
<dbReference type="Pfam" id="PF00753">
    <property type="entry name" value="Lactamase_B"/>
    <property type="match status" value="1"/>
</dbReference>
<sequence length="408" mass="46318">MTGEQLLIEFTKENFAKKVYRIQENVYYFVGFGNSNVTAIIGDSSIILVDTLDCDLFAKDLKKELESITTKPVETIIYTHRCPDHMGGAGVFKDTVKEVIAFDKLTEDLKYYDKLEDIINMRKVFARGYGLSDIDAITHGMGPREGFIKEGAQRAFLEPTTIYTGKSVERRIDGIPFKLIRMPGETKDSISILLPESNIMMVGDNYYGVFPNMYSVRGSSYRDVANWIDVIDSILALDPEVVLPGHTNPLIGKAEVQKNLKNFRDALEYVLMKTLECMNNGLSMNECAEAVKLPDHLQTPFLGEYFSLVEWAVKAIYTGYLGWFDGTVSKLMPTSDEEYRETMLSLIGEDLLRAKIKECIFLENYQMALQLNWFLQDDQLEKIALKGRATQVANANARHYFLARANEL</sequence>
<dbReference type="InterPro" id="IPR044097">
    <property type="entry name" value="Bds1/SdsA1_MBL-fold"/>
</dbReference>
<evidence type="ECO:0000259" key="1">
    <source>
        <dbReference type="SMART" id="SM00849"/>
    </source>
</evidence>
<dbReference type="InterPro" id="IPR029228">
    <property type="entry name" value="Alkyl_sulf_dimr"/>
</dbReference>
<organism evidence="2 3">
    <name type="scientific">Dubosiella newyorkensis</name>
    <dbReference type="NCBI Taxonomy" id="1862672"/>
    <lineage>
        <taxon>Bacteria</taxon>
        <taxon>Bacillati</taxon>
        <taxon>Bacillota</taxon>
        <taxon>Erysipelotrichia</taxon>
        <taxon>Erysipelotrichales</taxon>
        <taxon>Erysipelotrichaceae</taxon>
        <taxon>Dubosiella</taxon>
    </lineage>
</organism>
<evidence type="ECO:0000313" key="2">
    <source>
        <dbReference type="EMBL" id="OLU46856.1"/>
    </source>
</evidence>
<dbReference type="InterPro" id="IPR001279">
    <property type="entry name" value="Metallo-B-lactamas"/>
</dbReference>
<dbReference type="GO" id="GO:0018909">
    <property type="term" value="P:dodecyl sulfate metabolic process"/>
    <property type="evidence" value="ECO:0007669"/>
    <property type="project" value="InterPro"/>
</dbReference>
<dbReference type="Pfam" id="PF14863">
    <property type="entry name" value="Alkyl_sulf_dimr"/>
    <property type="match status" value="1"/>
</dbReference>
<dbReference type="AlphaFoldDB" id="A0A1U7NNE7"/>
<keyword evidence="3" id="KW-1185">Reference proteome</keyword>
<dbReference type="Proteomes" id="UP000186705">
    <property type="component" value="Unassembled WGS sequence"/>
</dbReference>
<proteinExistence type="predicted"/>
<dbReference type="SUPFAM" id="SSF56281">
    <property type="entry name" value="Metallo-hydrolase/oxidoreductase"/>
    <property type="match status" value="1"/>
</dbReference>
<accession>A0A1U7NNE7</accession>
<dbReference type="OrthoDB" id="9815874at2"/>
<dbReference type="GeneID" id="78275230"/>
<dbReference type="PANTHER" id="PTHR43223">
    <property type="entry name" value="ALKYL/ARYL-SULFATASE"/>
    <property type="match status" value="1"/>
</dbReference>
<dbReference type="SMART" id="SM00849">
    <property type="entry name" value="Lactamase_B"/>
    <property type="match status" value="1"/>
</dbReference>
<dbReference type="Gene3D" id="3.60.15.30">
    <property type="entry name" value="Metallo-beta-lactamase domain"/>
    <property type="match status" value="1"/>
</dbReference>
<dbReference type="RefSeq" id="WP_076341112.1">
    <property type="nucleotide sequence ID" value="NZ_CAPDDE010000003.1"/>
</dbReference>
<dbReference type="Gene3D" id="1.25.40.880">
    <property type="entry name" value="Alkyl sulfatase, dimerisation domain"/>
    <property type="match status" value="1"/>
</dbReference>
<dbReference type="InterPro" id="IPR052195">
    <property type="entry name" value="Bact_Alkyl/Aryl-Sulfatase"/>
</dbReference>
<dbReference type="GO" id="GO:0018741">
    <property type="term" value="F:linear primary-alkylsulfatase activity"/>
    <property type="evidence" value="ECO:0007669"/>
    <property type="project" value="InterPro"/>
</dbReference>